<evidence type="ECO:0000256" key="2">
    <source>
        <dbReference type="SAM" id="MobiDB-lite"/>
    </source>
</evidence>
<sequence length="125" mass="13926">MADQSVVTLGVDFTSMGVEQEGGKRKGRCKSREPSQASEDLGDFETCLAKGALDAAIDKLASEGESLRLFHMDEYAPLRDENRSLKEQVDKVEEENAYLRRELDRVMGKLKKVEQQMSLVAIAMA</sequence>
<dbReference type="EMBL" id="JAAGAX010000011">
    <property type="protein sequence ID" value="KAF2299382.1"/>
    <property type="molecule type" value="Genomic_DNA"/>
</dbReference>
<keyword evidence="1" id="KW-0175">Coiled coil</keyword>
<gene>
    <name evidence="3" type="ORF">GH714_031783</name>
</gene>
<feature type="region of interest" description="Disordered" evidence="2">
    <location>
        <begin position="18"/>
        <end position="38"/>
    </location>
</feature>
<comment type="caution">
    <text evidence="3">The sequence shown here is derived from an EMBL/GenBank/DDBJ whole genome shotgun (WGS) entry which is preliminary data.</text>
</comment>
<proteinExistence type="predicted"/>
<keyword evidence="4" id="KW-1185">Reference proteome</keyword>
<organism evidence="3 4">
    <name type="scientific">Hevea brasiliensis</name>
    <name type="common">Para rubber tree</name>
    <name type="synonym">Siphonia brasiliensis</name>
    <dbReference type="NCBI Taxonomy" id="3981"/>
    <lineage>
        <taxon>Eukaryota</taxon>
        <taxon>Viridiplantae</taxon>
        <taxon>Streptophyta</taxon>
        <taxon>Embryophyta</taxon>
        <taxon>Tracheophyta</taxon>
        <taxon>Spermatophyta</taxon>
        <taxon>Magnoliopsida</taxon>
        <taxon>eudicotyledons</taxon>
        <taxon>Gunneridae</taxon>
        <taxon>Pentapetalae</taxon>
        <taxon>rosids</taxon>
        <taxon>fabids</taxon>
        <taxon>Malpighiales</taxon>
        <taxon>Euphorbiaceae</taxon>
        <taxon>Crotonoideae</taxon>
        <taxon>Micrandreae</taxon>
        <taxon>Hevea</taxon>
    </lineage>
</organism>
<accession>A0A6A6LD84</accession>
<reference evidence="3 4" key="1">
    <citation type="journal article" date="2020" name="Mol. Plant">
        <title>The Chromosome-Based Rubber Tree Genome Provides New Insights into Spurge Genome Evolution and Rubber Biosynthesis.</title>
        <authorList>
            <person name="Liu J."/>
            <person name="Shi C."/>
            <person name="Shi C.C."/>
            <person name="Li W."/>
            <person name="Zhang Q.J."/>
            <person name="Zhang Y."/>
            <person name="Li K."/>
            <person name="Lu H.F."/>
            <person name="Shi C."/>
            <person name="Zhu S.T."/>
            <person name="Xiao Z.Y."/>
            <person name="Nan H."/>
            <person name="Yue Y."/>
            <person name="Zhu X.G."/>
            <person name="Wu Y."/>
            <person name="Hong X.N."/>
            <person name="Fan G.Y."/>
            <person name="Tong Y."/>
            <person name="Zhang D."/>
            <person name="Mao C.L."/>
            <person name="Liu Y.L."/>
            <person name="Hao S.J."/>
            <person name="Liu W.Q."/>
            <person name="Lv M.Q."/>
            <person name="Zhang H.B."/>
            <person name="Liu Y."/>
            <person name="Hu-Tang G.R."/>
            <person name="Wang J.P."/>
            <person name="Wang J.H."/>
            <person name="Sun Y.H."/>
            <person name="Ni S.B."/>
            <person name="Chen W.B."/>
            <person name="Zhang X.C."/>
            <person name="Jiao Y.N."/>
            <person name="Eichler E.E."/>
            <person name="Li G.H."/>
            <person name="Liu X."/>
            <person name="Gao L.Z."/>
        </authorList>
    </citation>
    <scope>NUCLEOTIDE SEQUENCE [LARGE SCALE GENOMIC DNA]</scope>
    <source>
        <strain evidence="4">cv. GT1</strain>
        <tissue evidence="3">Leaf</tissue>
    </source>
</reference>
<protein>
    <submittedName>
        <fullName evidence="3">Uncharacterized protein</fullName>
    </submittedName>
</protein>
<dbReference type="Proteomes" id="UP000467840">
    <property type="component" value="Chromosome 1"/>
</dbReference>
<feature type="coiled-coil region" evidence="1">
    <location>
        <begin position="75"/>
        <end position="116"/>
    </location>
</feature>
<evidence type="ECO:0000313" key="4">
    <source>
        <dbReference type="Proteomes" id="UP000467840"/>
    </source>
</evidence>
<name>A0A6A6LD84_HEVBR</name>
<dbReference type="AlphaFoldDB" id="A0A6A6LD84"/>
<evidence type="ECO:0000256" key="1">
    <source>
        <dbReference type="SAM" id="Coils"/>
    </source>
</evidence>
<evidence type="ECO:0000313" key="3">
    <source>
        <dbReference type="EMBL" id="KAF2299382.1"/>
    </source>
</evidence>